<evidence type="ECO:0000313" key="2">
    <source>
        <dbReference type="EMBL" id="KAJ7700287.1"/>
    </source>
</evidence>
<accession>A0AAD7DX14</accession>
<keyword evidence="3" id="KW-1185">Reference proteome</keyword>
<dbReference type="Proteomes" id="UP001215598">
    <property type="component" value="Unassembled WGS sequence"/>
</dbReference>
<organism evidence="2 3">
    <name type="scientific">Mycena metata</name>
    <dbReference type="NCBI Taxonomy" id="1033252"/>
    <lineage>
        <taxon>Eukaryota</taxon>
        <taxon>Fungi</taxon>
        <taxon>Dikarya</taxon>
        <taxon>Basidiomycota</taxon>
        <taxon>Agaricomycotina</taxon>
        <taxon>Agaricomycetes</taxon>
        <taxon>Agaricomycetidae</taxon>
        <taxon>Agaricales</taxon>
        <taxon>Marasmiineae</taxon>
        <taxon>Mycenaceae</taxon>
        <taxon>Mycena</taxon>
    </lineage>
</organism>
<feature type="compositionally biased region" description="Low complexity" evidence="1">
    <location>
        <begin position="1"/>
        <end position="36"/>
    </location>
</feature>
<proteinExistence type="predicted"/>
<reference evidence="2" key="1">
    <citation type="submission" date="2023-03" db="EMBL/GenBank/DDBJ databases">
        <title>Massive genome expansion in bonnet fungi (Mycena s.s.) driven by repeated elements and novel gene families across ecological guilds.</title>
        <authorList>
            <consortium name="Lawrence Berkeley National Laboratory"/>
            <person name="Harder C.B."/>
            <person name="Miyauchi S."/>
            <person name="Viragh M."/>
            <person name="Kuo A."/>
            <person name="Thoen E."/>
            <person name="Andreopoulos B."/>
            <person name="Lu D."/>
            <person name="Skrede I."/>
            <person name="Drula E."/>
            <person name="Henrissat B."/>
            <person name="Morin E."/>
            <person name="Kohler A."/>
            <person name="Barry K."/>
            <person name="LaButti K."/>
            <person name="Morin E."/>
            <person name="Salamov A."/>
            <person name="Lipzen A."/>
            <person name="Mereny Z."/>
            <person name="Hegedus B."/>
            <person name="Baldrian P."/>
            <person name="Stursova M."/>
            <person name="Weitz H."/>
            <person name="Taylor A."/>
            <person name="Grigoriev I.V."/>
            <person name="Nagy L.G."/>
            <person name="Martin F."/>
            <person name="Kauserud H."/>
        </authorList>
    </citation>
    <scope>NUCLEOTIDE SEQUENCE</scope>
    <source>
        <strain evidence="2">CBHHK182m</strain>
    </source>
</reference>
<evidence type="ECO:0000313" key="3">
    <source>
        <dbReference type="Proteomes" id="UP001215598"/>
    </source>
</evidence>
<feature type="non-terminal residue" evidence="2">
    <location>
        <position position="286"/>
    </location>
</feature>
<feature type="region of interest" description="Disordered" evidence="1">
    <location>
        <begin position="1"/>
        <end position="71"/>
    </location>
</feature>
<dbReference type="AlphaFoldDB" id="A0AAD7DX14"/>
<gene>
    <name evidence="2" type="ORF">B0H16DRAFT_1483903</name>
</gene>
<evidence type="ECO:0000256" key="1">
    <source>
        <dbReference type="SAM" id="MobiDB-lite"/>
    </source>
</evidence>
<sequence length="286" mass="31719">MSYPSALSSSSSSRRFDANALAAGPSGSAARSSKASMPAAPKGSADRSAPLVPAAPCADQPRLPDPQDSRRYSTSRLHCLDGFYEPPACCLGAAFALPNVRRYVGRDVKMGGREWEVWSPNSNERPYFAGAADKEGDAELLASELEQRRLDGNWGRFDPFLAPQYADERECPWAPFVLRSRAVTPSSKSSLAFHPVHALWVNYLEEDRIAPRYLKALSEWDGEMNSEMLRLRLEHHLDDSDWNSRPADQIASFLSGLADCRVYEVAVDNVAIVQRQLRSKEAWIAM</sequence>
<protein>
    <submittedName>
        <fullName evidence="2">Uncharacterized protein</fullName>
    </submittedName>
</protein>
<name>A0AAD7DX14_9AGAR</name>
<comment type="caution">
    <text evidence="2">The sequence shown here is derived from an EMBL/GenBank/DDBJ whole genome shotgun (WGS) entry which is preliminary data.</text>
</comment>
<dbReference type="EMBL" id="JARKIB010000555">
    <property type="protein sequence ID" value="KAJ7700287.1"/>
    <property type="molecule type" value="Genomic_DNA"/>
</dbReference>